<keyword evidence="3" id="KW-0808">Transferase</keyword>
<dbReference type="HAMAP" id="MF_01043">
    <property type="entry name" value="PlsY"/>
    <property type="match status" value="1"/>
</dbReference>
<feature type="transmembrane region" description="Helical" evidence="10">
    <location>
        <begin position="97"/>
        <end position="122"/>
    </location>
</feature>
<gene>
    <name evidence="11" type="ORF">S06H3_52365</name>
</gene>
<dbReference type="AlphaFoldDB" id="X1QKI1"/>
<organism evidence="11">
    <name type="scientific">marine sediment metagenome</name>
    <dbReference type="NCBI Taxonomy" id="412755"/>
    <lineage>
        <taxon>unclassified sequences</taxon>
        <taxon>metagenomes</taxon>
        <taxon>ecological metagenomes</taxon>
    </lineage>
</organism>
<keyword evidence="2" id="KW-0444">Lipid biosynthesis</keyword>
<comment type="caution">
    <text evidence="11">The sequence shown here is derived from an EMBL/GenBank/DDBJ whole genome shotgun (WGS) entry which is preliminary data.</text>
</comment>
<evidence type="ECO:0000256" key="3">
    <source>
        <dbReference type="ARBA" id="ARBA00022679"/>
    </source>
</evidence>
<evidence type="ECO:0000313" key="11">
    <source>
        <dbReference type="EMBL" id="GAI43784.1"/>
    </source>
</evidence>
<keyword evidence="4 10" id="KW-0812">Transmembrane</keyword>
<dbReference type="PANTHER" id="PTHR30309">
    <property type="entry name" value="INNER MEMBRANE PROTEIN YGIH"/>
    <property type="match status" value="1"/>
</dbReference>
<evidence type="ECO:0000256" key="10">
    <source>
        <dbReference type="SAM" id="Phobius"/>
    </source>
</evidence>
<reference evidence="11" key="1">
    <citation type="journal article" date="2014" name="Front. Microbiol.">
        <title>High frequency of phylogenetically diverse reductive dehalogenase-homologous genes in deep subseafloor sedimentary metagenomes.</title>
        <authorList>
            <person name="Kawai M."/>
            <person name="Futagami T."/>
            <person name="Toyoda A."/>
            <person name="Takaki Y."/>
            <person name="Nishi S."/>
            <person name="Hori S."/>
            <person name="Arai W."/>
            <person name="Tsubouchi T."/>
            <person name="Morono Y."/>
            <person name="Uchiyama I."/>
            <person name="Ito T."/>
            <person name="Fujiyama A."/>
            <person name="Inagaki F."/>
            <person name="Takami H."/>
        </authorList>
    </citation>
    <scope>NUCLEOTIDE SEQUENCE</scope>
    <source>
        <strain evidence="11">Expedition CK06-06</strain>
    </source>
</reference>
<keyword evidence="9" id="KW-1208">Phospholipid metabolism</keyword>
<keyword evidence="1" id="KW-1003">Cell membrane</keyword>
<evidence type="ECO:0000256" key="1">
    <source>
        <dbReference type="ARBA" id="ARBA00022475"/>
    </source>
</evidence>
<dbReference type="PANTHER" id="PTHR30309:SF0">
    <property type="entry name" value="GLYCEROL-3-PHOSPHATE ACYLTRANSFERASE-RELATED"/>
    <property type="match status" value="1"/>
</dbReference>
<sequence length="184" mass="20725">MGSIVFGHIVAKIKKVDLSKIGSKSYTSTNVSRAFGWRWGILTALLDFSKGTIPTLLALNYLQNEWQIVVVAILPTLGHIFPVLFKFKGGKGGATFLGTCLALVGLKTFIPAFLVWLLIFALTKITALTNLIFPWLFSLFLYYWNFPFYYFMIGVLDSALITFALRSNIKRFFKGKEPKTPLKL</sequence>
<name>X1QKI1_9ZZZZ</name>
<evidence type="ECO:0000256" key="4">
    <source>
        <dbReference type="ARBA" id="ARBA00022692"/>
    </source>
</evidence>
<proteinExistence type="inferred from homology"/>
<evidence type="ECO:0000256" key="9">
    <source>
        <dbReference type="ARBA" id="ARBA00023264"/>
    </source>
</evidence>
<keyword evidence="6" id="KW-0443">Lipid metabolism</keyword>
<dbReference type="GO" id="GO:0005886">
    <property type="term" value="C:plasma membrane"/>
    <property type="evidence" value="ECO:0007669"/>
    <property type="project" value="InterPro"/>
</dbReference>
<evidence type="ECO:0000256" key="2">
    <source>
        <dbReference type="ARBA" id="ARBA00022516"/>
    </source>
</evidence>
<evidence type="ECO:0000256" key="7">
    <source>
        <dbReference type="ARBA" id="ARBA00023136"/>
    </source>
</evidence>
<feature type="transmembrane region" description="Helical" evidence="10">
    <location>
        <begin position="142"/>
        <end position="165"/>
    </location>
</feature>
<keyword evidence="7 10" id="KW-0472">Membrane</keyword>
<dbReference type="GO" id="GO:0043772">
    <property type="term" value="F:acyl-phosphate glycerol-3-phosphate acyltransferase activity"/>
    <property type="evidence" value="ECO:0007669"/>
    <property type="project" value="InterPro"/>
</dbReference>
<evidence type="ECO:0000256" key="5">
    <source>
        <dbReference type="ARBA" id="ARBA00022989"/>
    </source>
</evidence>
<dbReference type="InterPro" id="IPR003811">
    <property type="entry name" value="G3P_acylTferase_PlsY"/>
</dbReference>
<accession>X1QKI1</accession>
<protein>
    <submittedName>
        <fullName evidence="11">Uncharacterized protein</fullName>
    </submittedName>
</protein>
<dbReference type="Pfam" id="PF02660">
    <property type="entry name" value="G3P_acyltransf"/>
    <property type="match status" value="1"/>
</dbReference>
<dbReference type="SMART" id="SM01207">
    <property type="entry name" value="G3P_acyltransf"/>
    <property type="match status" value="1"/>
</dbReference>
<dbReference type="EMBL" id="BARV01033302">
    <property type="protein sequence ID" value="GAI43784.1"/>
    <property type="molecule type" value="Genomic_DNA"/>
</dbReference>
<keyword evidence="8" id="KW-0594">Phospholipid biosynthesis</keyword>
<evidence type="ECO:0000256" key="8">
    <source>
        <dbReference type="ARBA" id="ARBA00023209"/>
    </source>
</evidence>
<evidence type="ECO:0000256" key="6">
    <source>
        <dbReference type="ARBA" id="ARBA00023098"/>
    </source>
</evidence>
<dbReference type="GO" id="GO:0008654">
    <property type="term" value="P:phospholipid biosynthetic process"/>
    <property type="evidence" value="ECO:0007669"/>
    <property type="project" value="UniProtKB-KW"/>
</dbReference>
<feature type="transmembrane region" description="Helical" evidence="10">
    <location>
        <begin position="66"/>
        <end position="85"/>
    </location>
</feature>
<keyword evidence="5 10" id="KW-1133">Transmembrane helix</keyword>